<sequence>MSFMVRTTARRDRPEIMKGDRSGLEDLTATGLIAVEVFSAGCRSPIERGELAWPPSLERH</sequence>
<proteinExistence type="predicted"/>
<dbReference type="Proteomes" id="UP001215956">
    <property type="component" value="Unassembled WGS sequence"/>
</dbReference>
<evidence type="ECO:0000313" key="2">
    <source>
        <dbReference type="Proteomes" id="UP001215956"/>
    </source>
</evidence>
<accession>A0ABT5XHI1</accession>
<name>A0ABT5XHI1_9EURY</name>
<keyword evidence="2" id="KW-1185">Reference proteome</keyword>
<protein>
    <submittedName>
        <fullName evidence="1">Uncharacterized protein</fullName>
    </submittedName>
</protein>
<dbReference type="RefSeq" id="WP_316969843.1">
    <property type="nucleotide sequence ID" value="NZ_JARFPL010000047.1"/>
</dbReference>
<evidence type="ECO:0000313" key="1">
    <source>
        <dbReference type="EMBL" id="MDF0594146.1"/>
    </source>
</evidence>
<comment type="caution">
    <text evidence="1">The sequence shown here is derived from an EMBL/GenBank/DDBJ whole genome shotgun (WGS) entry which is preliminary data.</text>
</comment>
<gene>
    <name evidence="1" type="ORF">P0O24_11195</name>
</gene>
<dbReference type="EMBL" id="JARFPL010000047">
    <property type="protein sequence ID" value="MDF0594146.1"/>
    <property type="molecule type" value="Genomic_DNA"/>
</dbReference>
<organism evidence="1 2">
    <name type="scientific">Candidatus Methanocrinis alkalitolerans</name>
    <dbReference type="NCBI Taxonomy" id="3033395"/>
    <lineage>
        <taxon>Archaea</taxon>
        <taxon>Methanobacteriati</taxon>
        <taxon>Methanobacteriota</taxon>
        <taxon>Stenosarchaea group</taxon>
        <taxon>Methanomicrobia</taxon>
        <taxon>Methanotrichales</taxon>
        <taxon>Methanotrichaceae</taxon>
        <taxon>Methanocrinis</taxon>
    </lineage>
</organism>
<reference evidence="1 2" key="1">
    <citation type="submission" date="2023-03" db="EMBL/GenBank/DDBJ databases">
        <title>Whole genome sequencing of Methanotrichaceae archaeon M04Ac.</title>
        <authorList>
            <person name="Khomyakova M.A."/>
            <person name="Merkel A.Y."/>
            <person name="Slobodkin A.I."/>
        </authorList>
    </citation>
    <scope>NUCLEOTIDE SEQUENCE [LARGE SCALE GENOMIC DNA]</scope>
    <source>
        <strain evidence="1 2">M04Ac</strain>
    </source>
</reference>